<accession>A0A7J7HYK2</accession>
<feature type="coiled-coil region" evidence="1">
    <location>
        <begin position="62"/>
        <end position="103"/>
    </location>
</feature>
<gene>
    <name evidence="2" type="ORF">HYC85_004409</name>
</gene>
<dbReference type="PANTHER" id="PTHR35099:SF10">
    <property type="entry name" value="BZIP DOMAIN-CONTAINING PROTEIN"/>
    <property type="match status" value="1"/>
</dbReference>
<evidence type="ECO:0000313" key="3">
    <source>
        <dbReference type="Proteomes" id="UP000593564"/>
    </source>
</evidence>
<protein>
    <submittedName>
        <fullName evidence="2">Uncharacterized protein</fullName>
    </submittedName>
</protein>
<organism evidence="2 3">
    <name type="scientific">Camellia sinensis</name>
    <name type="common">Tea plant</name>
    <name type="synonym">Thea sinensis</name>
    <dbReference type="NCBI Taxonomy" id="4442"/>
    <lineage>
        <taxon>Eukaryota</taxon>
        <taxon>Viridiplantae</taxon>
        <taxon>Streptophyta</taxon>
        <taxon>Embryophyta</taxon>
        <taxon>Tracheophyta</taxon>
        <taxon>Spermatophyta</taxon>
        <taxon>Magnoliopsida</taxon>
        <taxon>eudicotyledons</taxon>
        <taxon>Gunneridae</taxon>
        <taxon>Pentapetalae</taxon>
        <taxon>asterids</taxon>
        <taxon>Ericales</taxon>
        <taxon>Theaceae</taxon>
        <taxon>Camellia</taxon>
    </lineage>
</organism>
<keyword evidence="3" id="KW-1185">Reference proteome</keyword>
<sequence>MRKKITNKIILKNKFQKLKKTRILWHGKKKEEKGLDVLIGAVIVSGKNGTTNKRWGRKKKTLDELKEEEILLLGERRHLKKEIAELCVNVEKERARNESLKRLKVRFLPTLLLHTDVFLLLYSVRICHYSFSGFKSSCTRY</sequence>
<proteinExistence type="predicted"/>
<keyword evidence="1" id="KW-0175">Coiled coil</keyword>
<evidence type="ECO:0000256" key="1">
    <source>
        <dbReference type="SAM" id="Coils"/>
    </source>
</evidence>
<dbReference type="PANTHER" id="PTHR35099">
    <property type="entry name" value="OS02G0182700 PROTEIN"/>
    <property type="match status" value="1"/>
</dbReference>
<reference evidence="3" key="1">
    <citation type="journal article" date="2020" name="Nat. Commun.">
        <title>Genome assembly of wild tea tree DASZ reveals pedigree and selection history of tea varieties.</title>
        <authorList>
            <person name="Zhang W."/>
            <person name="Zhang Y."/>
            <person name="Qiu H."/>
            <person name="Guo Y."/>
            <person name="Wan H."/>
            <person name="Zhang X."/>
            <person name="Scossa F."/>
            <person name="Alseekh S."/>
            <person name="Zhang Q."/>
            <person name="Wang P."/>
            <person name="Xu L."/>
            <person name="Schmidt M.H."/>
            <person name="Jia X."/>
            <person name="Li D."/>
            <person name="Zhu A."/>
            <person name="Guo F."/>
            <person name="Chen W."/>
            <person name="Ni D."/>
            <person name="Usadel B."/>
            <person name="Fernie A.R."/>
            <person name="Wen W."/>
        </authorList>
    </citation>
    <scope>NUCLEOTIDE SEQUENCE [LARGE SCALE GENOMIC DNA]</scope>
    <source>
        <strain evidence="3">cv. G240</strain>
    </source>
</reference>
<dbReference type="Proteomes" id="UP000593564">
    <property type="component" value="Unassembled WGS sequence"/>
</dbReference>
<dbReference type="AlphaFoldDB" id="A0A7J7HYK2"/>
<comment type="caution">
    <text evidence="2">The sequence shown here is derived from an EMBL/GenBank/DDBJ whole genome shotgun (WGS) entry which is preliminary data.</text>
</comment>
<dbReference type="EMBL" id="JACBKZ010000002">
    <property type="protein sequence ID" value="KAF5957184.1"/>
    <property type="molecule type" value="Genomic_DNA"/>
</dbReference>
<evidence type="ECO:0000313" key="2">
    <source>
        <dbReference type="EMBL" id="KAF5957184.1"/>
    </source>
</evidence>
<name>A0A7J7HYK2_CAMSI</name>
<reference evidence="2 3" key="2">
    <citation type="submission" date="2020-07" db="EMBL/GenBank/DDBJ databases">
        <title>Genome assembly of wild tea tree DASZ reveals pedigree and selection history of tea varieties.</title>
        <authorList>
            <person name="Zhang W."/>
        </authorList>
    </citation>
    <scope>NUCLEOTIDE SEQUENCE [LARGE SCALE GENOMIC DNA]</scope>
    <source>
        <strain evidence="3">cv. G240</strain>
        <tissue evidence="2">Leaf</tissue>
    </source>
</reference>